<dbReference type="EMBL" id="MH800199">
    <property type="protein sequence ID" value="AYD85753.1"/>
    <property type="molecule type" value="Genomic_DNA"/>
</dbReference>
<keyword evidence="2" id="KW-1185">Reference proteome</keyword>
<gene>
    <name evidence="1" type="ORF">Aci022_162</name>
</gene>
<organism evidence="1 2">
    <name type="scientific">Acinetobacter phage vB_AbaM_B09_Aci02-2</name>
    <dbReference type="NCBI Taxonomy" id="2315467"/>
    <lineage>
        <taxon>Viruses</taxon>
        <taxon>Duplodnaviria</taxon>
        <taxon>Heunggongvirae</taxon>
        <taxon>Uroviricota</taxon>
        <taxon>Caudoviricetes</taxon>
        <taxon>Saclayvirus</taxon>
        <taxon>Saclayvirus Aci022</taxon>
    </lineage>
</organism>
<sequence>MNQLNVNDISYLCGRLNTHLHSHIQQLTDCLKDDKFSQWYWYKFCKYVQKVDMQDLRCLVESINNFLTEQEAKNAETVRKFELNKSIDELKQCCKDNGGDLSEVLVLANGRHFIIGVDSYDDCMNDTQYFVDSRHGIRFKDVEGWFLLRA</sequence>
<dbReference type="Proteomes" id="UP000280659">
    <property type="component" value="Segment"/>
</dbReference>
<evidence type="ECO:0000313" key="1">
    <source>
        <dbReference type="EMBL" id="AYD85753.1"/>
    </source>
</evidence>
<proteinExistence type="predicted"/>
<reference evidence="1 2" key="1">
    <citation type="submission" date="2018-08" db="EMBL/GenBank/DDBJ databases">
        <title>Complete genome sequence of five Acinetobacter baumannii phages from Abidjan, Cote d'Ivoire.</title>
        <authorList>
            <person name="Essoh C."/>
            <person name="Vernadet J.-P."/>
            <person name="Vergnaud G."/>
            <person name="Resch G."/>
            <person name="Pourcel C."/>
        </authorList>
    </citation>
    <scope>NUCLEOTIDE SEQUENCE [LARGE SCALE GENOMIC DNA]</scope>
</reference>
<accession>A0A386KMM8</accession>
<protein>
    <submittedName>
        <fullName evidence="1">Uncharacterized protein</fullName>
    </submittedName>
</protein>
<evidence type="ECO:0000313" key="2">
    <source>
        <dbReference type="Proteomes" id="UP000280659"/>
    </source>
</evidence>
<name>A0A386KMM8_9CAUD</name>